<proteinExistence type="predicted"/>
<accession>A0A830G0T5</accession>
<evidence type="ECO:0000313" key="2">
    <source>
        <dbReference type="EMBL" id="GGM69208.1"/>
    </source>
</evidence>
<evidence type="ECO:0000313" key="3">
    <source>
        <dbReference type="Proteomes" id="UP000614609"/>
    </source>
</evidence>
<gene>
    <name evidence="2" type="ORF">GCM10009017_19240</name>
</gene>
<dbReference type="AlphaFoldDB" id="A0A830G0T5"/>
<feature type="region of interest" description="Disordered" evidence="1">
    <location>
        <begin position="1"/>
        <end position="45"/>
    </location>
</feature>
<sequence>MPRVRTAGMSDDGDDESEGSPFSNEEPSETYKGFAENADEDSDEE</sequence>
<evidence type="ECO:0000256" key="1">
    <source>
        <dbReference type="SAM" id="MobiDB-lite"/>
    </source>
</evidence>
<dbReference type="EMBL" id="BMOO01000004">
    <property type="protein sequence ID" value="GGM69208.1"/>
    <property type="molecule type" value="Genomic_DNA"/>
</dbReference>
<protein>
    <submittedName>
        <fullName evidence="2">Uncharacterized protein</fullName>
    </submittedName>
</protein>
<comment type="caution">
    <text evidence="2">The sequence shown here is derived from an EMBL/GenBank/DDBJ whole genome shotgun (WGS) entry which is preliminary data.</text>
</comment>
<reference evidence="2" key="2">
    <citation type="submission" date="2020-09" db="EMBL/GenBank/DDBJ databases">
        <authorList>
            <person name="Sun Q."/>
            <person name="Ohkuma M."/>
        </authorList>
    </citation>
    <scope>NUCLEOTIDE SEQUENCE</scope>
    <source>
        <strain evidence="2">JCM 16108</strain>
    </source>
</reference>
<organism evidence="2 3">
    <name type="scientific">Halarchaeum rubridurum</name>
    <dbReference type="NCBI Taxonomy" id="489911"/>
    <lineage>
        <taxon>Archaea</taxon>
        <taxon>Methanobacteriati</taxon>
        <taxon>Methanobacteriota</taxon>
        <taxon>Stenosarchaea group</taxon>
        <taxon>Halobacteria</taxon>
        <taxon>Halobacteriales</taxon>
        <taxon>Halobacteriaceae</taxon>
    </lineage>
</organism>
<keyword evidence="3" id="KW-1185">Reference proteome</keyword>
<reference evidence="2" key="1">
    <citation type="journal article" date="2014" name="Int. J. Syst. Evol. Microbiol.">
        <title>Complete genome sequence of Corynebacterium casei LMG S-19264T (=DSM 44701T), isolated from a smear-ripened cheese.</title>
        <authorList>
            <consortium name="US DOE Joint Genome Institute (JGI-PGF)"/>
            <person name="Walter F."/>
            <person name="Albersmeier A."/>
            <person name="Kalinowski J."/>
            <person name="Ruckert C."/>
        </authorList>
    </citation>
    <scope>NUCLEOTIDE SEQUENCE</scope>
    <source>
        <strain evidence="2">JCM 16108</strain>
    </source>
</reference>
<dbReference type="Proteomes" id="UP000614609">
    <property type="component" value="Unassembled WGS sequence"/>
</dbReference>
<name>A0A830G0T5_9EURY</name>